<feature type="transmembrane region" description="Helical" evidence="1">
    <location>
        <begin position="88"/>
        <end position="108"/>
    </location>
</feature>
<dbReference type="RefSeq" id="WP_068656073.1">
    <property type="nucleotide sequence ID" value="NZ_CP017770.1"/>
</dbReference>
<accession>A0A167FU95</accession>
<keyword evidence="1" id="KW-0812">Transmembrane</keyword>
<dbReference type="GO" id="GO:0016787">
    <property type="term" value="F:hydrolase activity"/>
    <property type="evidence" value="ECO:0007669"/>
    <property type="project" value="UniProtKB-KW"/>
</dbReference>
<keyword evidence="3" id="KW-1185">Reference proteome</keyword>
<dbReference type="Proteomes" id="UP000077134">
    <property type="component" value="Unassembled WGS sequence"/>
</dbReference>
<comment type="caution">
    <text evidence="2">The sequence shown here is derived from an EMBL/GenBank/DDBJ whole genome shotgun (WGS) entry which is preliminary data.</text>
</comment>
<evidence type="ECO:0000313" key="3">
    <source>
        <dbReference type="Proteomes" id="UP000077134"/>
    </source>
</evidence>
<dbReference type="OrthoDB" id="2706144at2"/>
<dbReference type="KEGG" id="pcx:LPB68_18965"/>
<feature type="transmembrane region" description="Helical" evidence="1">
    <location>
        <begin position="64"/>
        <end position="82"/>
    </location>
</feature>
<evidence type="ECO:0000256" key="1">
    <source>
        <dbReference type="SAM" id="Phobius"/>
    </source>
</evidence>
<keyword evidence="1" id="KW-1133">Transmembrane helix</keyword>
<protein>
    <submittedName>
        <fullName evidence="2">Metal-dependent hydrolase</fullName>
    </submittedName>
</protein>
<dbReference type="EMBL" id="LSFN01000005">
    <property type="protein sequence ID" value="OAB76905.1"/>
    <property type="molecule type" value="Genomic_DNA"/>
</dbReference>
<gene>
    <name evidence="2" type="ORF">PNBC_05775</name>
</gene>
<feature type="transmembrane region" description="Helical" evidence="1">
    <location>
        <begin position="7"/>
        <end position="24"/>
    </location>
</feature>
<dbReference type="STRING" id="1763538.LPB68_18965"/>
<name>A0A167FU95_9BACL</name>
<keyword evidence="1" id="KW-0472">Membrane</keyword>
<reference evidence="2 3" key="1">
    <citation type="submission" date="2016-02" db="EMBL/GenBank/DDBJ databases">
        <title>Paenibacillus sp. LPB0068, isolated from Crassostrea gigas.</title>
        <authorList>
            <person name="Shin S.-K."/>
            <person name="Yi H."/>
        </authorList>
    </citation>
    <scope>NUCLEOTIDE SEQUENCE [LARGE SCALE GENOMIC DNA]</scope>
    <source>
        <strain evidence="2 3">LPB0068</strain>
    </source>
</reference>
<evidence type="ECO:0000313" key="2">
    <source>
        <dbReference type="EMBL" id="OAB76905.1"/>
    </source>
</evidence>
<dbReference type="InterPro" id="IPR007404">
    <property type="entry name" value="YdjM-like"/>
</dbReference>
<feature type="transmembrane region" description="Helical" evidence="1">
    <location>
        <begin position="120"/>
        <end position="145"/>
    </location>
</feature>
<dbReference type="AlphaFoldDB" id="A0A167FU95"/>
<proteinExistence type="predicted"/>
<organism evidence="2 3">
    <name type="scientific">Paenibacillus crassostreae</name>
    <dbReference type="NCBI Taxonomy" id="1763538"/>
    <lineage>
        <taxon>Bacteria</taxon>
        <taxon>Bacillati</taxon>
        <taxon>Bacillota</taxon>
        <taxon>Bacilli</taxon>
        <taxon>Bacillales</taxon>
        <taxon>Paenibacillaceae</taxon>
        <taxon>Paenibacillus</taxon>
    </lineage>
</organism>
<sequence>MKGSTHLAIGTVIGIAATLIQPFTVKNAALYIAVSAFSALSADLDGPSILSSSLGKASKQIRQILVWLGLILTTVLTFLFLAEQKFYPEYSIICLIALLFGFITKVGIIRNALVSVIGGLMMVSGWHFQMNWIIGLGLFVLIAPWLKHRGMTHTIWALCIWGVISYSMEQQLQVDGLMAVATTSYLSHLLADTLTPQGVKWLYPLYKKSIKLRIK</sequence>
<keyword evidence="2" id="KW-0378">Hydrolase</keyword>
<dbReference type="Pfam" id="PF04307">
    <property type="entry name" value="YdjM"/>
    <property type="match status" value="1"/>
</dbReference>